<keyword evidence="3" id="KW-1185">Reference proteome</keyword>
<evidence type="ECO:0000313" key="2">
    <source>
        <dbReference type="EMBL" id="CAH9119005.1"/>
    </source>
</evidence>
<organism evidence="2 3">
    <name type="scientific">Cuscuta epithymum</name>
    <dbReference type="NCBI Taxonomy" id="186058"/>
    <lineage>
        <taxon>Eukaryota</taxon>
        <taxon>Viridiplantae</taxon>
        <taxon>Streptophyta</taxon>
        <taxon>Embryophyta</taxon>
        <taxon>Tracheophyta</taxon>
        <taxon>Spermatophyta</taxon>
        <taxon>Magnoliopsida</taxon>
        <taxon>eudicotyledons</taxon>
        <taxon>Gunneridae</taxon>
        <taxon>Pentapetalae</taxon>
        <taxon>asterids</taxon>
        <taxon>lamiids</taxon>
        <taxon>Solanales</taxon>
        <taxon>Convolvulaceae</taxon>
        <taxon>Cuscuteae</taxon>
        <taxon>Cuscuta</taxon>
        <taxon>Cuscuta subgen. Cuscuta</taxon>
    </lineage>
</organism>
<dbReference type="Proteomes" id="UP001152523">
    <property type="component" value="Unassembled WGS sequence"/>
</dbReference>
<dbReference type="AlphaFoldDB" id="A0AAV0ECV0"/>
<comment type="caution">
    <text evidence="2">The sequence shown here is derived from an EMBL/GenBank/DDBJ whole genome shotgun (WGS) entry which is preliminary data.</text>
</comment>
<feature type="compositionally biased region" description="Basic and acidic residues" evidence="1">
    <location>
        <begin position="1"/>
        <end position="19"/>
    </location>
</feature>
<feature type="region of interest" description="Disordered" evidence="1">
    <location>
        <begin position="1"/>
        <end position="27"/>
    </location>
</feature>
<sequence>MEEYWKKKLQEEEAAKENDVSSTTKGN</sequence>
<reference evidence="2" key="1">
    <citation type="submission" date="2022-07" db="EMBL/GenBank/DDBJ databases">
        <authorList>
            <person name="Macas J."/>
            <person name="Novak P."/>
            <person name="Neumann P."/>
        </authorList>
    </citation>
    <scope>NUCLEOTIDE SEQUENCE</scope>
</reference>
<name>A0AAV0ECV0_9ASTE</name>
<evidence type="ECO:0000313" key="3">
    <source>
        <dbReference type="Proteomes" id="UP001152523"/>
    </source>
</evidence>
<gene>
    <name evidence="2" type="ORF">CEPIT_LOCUS22473</name>
</gene>
<protein>
    <submittedName>
        <fullName evidence="2">Uncharacterized protein</fullName>
    </submittedName>
</protein>
<proteinExistence type="predicted"/>
<dbReference type="EMBL" id="CAMAPF010000913">
    <property type="protein sequence ID" value="CAH9119005.1"/>
    <property type="molecule type" value="Genomic_DNA"/>
</dbReference>
<evidence type="ECO:0000256" key="1">
    <source>
        <dbReference type="SAM" id="MobiDB-lite"/>
    </source>
</evidence>
<accession>A0AAV0ECV0</accession>